<proteinExistence type="predicted"/>
<keyword evidence="3" id="KW-1185">Reference proteome</keyword>
<feature type="region of interest" description="Disordered" evidence="1">
    <location>
        <begin position="1185"/>
        <end position="1204"/>
    </location>
</feature>
<feature type="compositionally biased region" description="Low complexity" evidence="1">
    <location>
        <begin position="138"/>
        <end position="149"/>
    </location>
</feature>
<evidence type="ECO:0000313" key="3">
    <source>
        <dbReference type="Proteomes" id="UP000007800"/>
    </source>
</evidence>
<sequence length="1457" mass="158597">MSALDIRPAILDTIAQTTTLVDYPGRTERFLPGTSLLRCRISPSNPRILVVVGVLAATDMPSIVIWSVSTDDPSKSTHEIVIPLTSPTVTSLDISPDCRSVMVVVTSHDRSDESAILVSSGVTLPASGSVQPSLRTPGSSSCGGSSVGSKLTPQSTESHPCLQSEVVVWVELAGGLPEPPTAIAWIEYSPVVVSSTEALLEEEAVTYVCMGFLTGEVTLIDADGADGGNVESQFNCRTPVTNIEVIPTQGAAPVLLVHLSASPCFFLLMTAVDSLTGALRLEAHVLPLPCPDPRSVRFFSDDDTWYISTLSNCGSCVYMSILPEGDSTAAVTPVARIPTAGRIPIVDHSLVSPSHDCSQRRSILVANLGGSIALMTASAAGCDNIILAVVPYSPSPTVRLLAPTAGKSLILSTLCFATVSPATLYRLEFQNRNRIQAAVEACVAKAAIECLPRSSKGGVSRQFFETGFPLMCQALGDLVDLDDVCLAAGLRVMDTPDHSPYEKLCCCLLVWRQRYSTKPVPFPVVRALLLHVVEKSGEEGVTSSGRVTPEDLGNYRLLVDGQEPVIPFEYFVGVVSADGRALERPGLFKEHWGPGSDLGSGGMLIHPVRRLWILELALSMMLGRRLSSAFVQEWLDETNSRPMIYSSSRRGFQYLVELALHKFRATWSDVADLAKTLSPPLGGALGTVGRFVGLPSGCDVGIPVILAILANSCSFGVWKSAGMDTLELVTRVGDTVKKCWLVDSLPWSRHSDALVAILRLMRRVWELLVAIREAHVESLEIKPVMRTLPTSDSAVAFRSIVKAMEDRVDEASAPHGPVWTSSDDGLYRIASQARWLMYDGGSVEDFTRVEVDEDLEIIPWSMMVFVMKTDSLCFLCIHDWVSDSNLVCLQWIMMVDDVLIDANGPLLTPLSPIPENDKVKHKLFLEQEQRYSWNSQSRHWSEFVRAWRERCPEPKSSEAFRQWMDDTKKCYQILCAGWERRESEASGFAVDICLPAELSVSSSRPANIVTTSTEISLLRISTDSLPGGSASDASPMPRASAAKSSGLYSSLSAEFLADLESLADSIHSGFRPSDWPTSSPSTEVPVASPDGENYSSNSNSSSDIGNTAVLFSPPKSSSSPTTADYLSYRSSLAVEEAPRQAGDNLRRLTTSELSISPSSTESPSRGNDTEAANISELVAAMENPAEHERHSITPRKGEGVTDVDVLGDESPILPQRTPVLDGDLDDCESLVILGASFGSGSGPLSSSSGRRNGTLDFILHRTPLESISEELEEAEPDPIGVTISDKTATRESDGSPGDDSNDPSEVDVVSAKEEEVAKEPLGLRCWFTRERSPSPSLSQPDEPRMLSSRGPIHRRSRSADLTNARCLHTTFNGGNLKHSQYSMSSRRCTSILTTEERELLKIREEKESMRNQMLRNRRFAARIYSENRPTPSVRERRPIRPLTKHVIKEQPLRKFRF</sequence>
<dbReference type="RefSeq" id="XP_002772827.1">
    <property type="nucleotide sequence ID" value="XM_002772781.1"/>
</dbReference>
<accession>C5LF59</accession>
<dbReference type="GeneID" id="9037696"/>
<reference evidence="2 3" key="1">
    <citation type="submission" date="2008-07" db="EMBL/GenBank/DDBJ databases">
        <authorList>
            <person name="El-Sayed N."/>
            <person name="Caler E."/>
            <person name="Inman J."/>
            <person name="Amedeo P."/>
            <person name="Hass B."/>
            <person name="Wortman J."/>
        </authorList>
    </citation>
    <scope>NUCLEOTIDE SEQUENCE [LARGE SCALE GENOMIC DNA]</scope>
    <source>
        <strain evidence="3">ATCC 50983 / TXsc</strain>
    </source>
</reference>
<protein>
    <submittedName>
        <fullName evidence="2">Uncharacterized protein</fullName>
    </submittedName>
</protein>
<feature type="region of interest" description="Disordered" evidence="1">
    <location>
        <begin position="126"/>
        <end position="157"/>
    </location>
</feature>
<evidence type="ECO:0000313" key="2">
    <source>
        <dbReference type="EMBL" id="EER04643.1"/>
    </source>
</evidence>
<feature type="region of interest" description="Disordered" evidence="1">
    <location>
        <begin position="1330"/>
        <end position="1359"/>
    </location>
</feature>
<gene>
    <name evidence="2" type="ORF">Pmar_PMAR019678</name>
</gene>
<feature type="compositionally biased region" description="Basic and acidic residues" evidence="1">
    <location>
        <begin position="1185"/>
        <end position="1199"/>
    </location>
</feature>
<feature type="region of interest" description="Disordered" evidence="1">
    <location>
        <begin position="1070"/>
        <end position="1123"/>
    </location>
</feature>
<dbReference type="Proteomes" id="UP000007800">
    <property type="component" value="Unassembled WGS sequence"/>
</dbReference>
<feature type="region of interest" description="Disordered" evidence="1">
    <location>
        <begin position="1269"/>
        <end position="1315"/>
    </location>
</feature>
<dbReference type="EMBL" id="GG681416">
    <property type="protein sequence ID" value="EER04643.1"/>
    <property type="molecule type" value="Genomic_DNA"/>
</dbReference>
<name>C5LF59_PERM5</name>
<evidence type="ECO:0000256" key="1">
    <source>
        <dbReference type="SAM" id="MobiDB-lite"/>
    </source>
</evidence>
<feature type="region of interest" description="Disordered" evidence="1">
    <location>
        <begin position="1135"/>
        <end position="1168"/>
    </location>
</feature>
<organism evidence="3">
    <name type="scientific">Perkinsus marinus (strain ATCC 50983 / TXsc)</name>
    <dbReference type="NCBI Taxonomy" id="423536"/>
    <lineage>
        <taxon>Eukaryota</taxon>
        <taxon>Sar</taxon>
        <taxon>Alveolata</taxon>
        <taxon>Perkinsozoa</taxon>
        <taxon>Perkinsea</taxon>
        <taxon>Perkinsida</taxon>
        <taxon>Perkinsidae</taxon>
        <taxon>Perkinsus</taxon>
    </lineage>
</organism>
<dbReference type="InParanoid" id="C5LF59"/>
<dbReference type="OrthoDB" id="439871at2759"/>
<feature type="compositionally biased region" description="Polar residues" evidence="1">
    <location>
        <begin position="126"/>
        <end position="137"/>
    </location>
</feature>
<feature type="compositionally biased region" description="Low complexity" evidence="1">
    <location>
        <begin position="1148"/>
        <end position="1164"/>
    </location>
</feature>